<accession>A0A9W4X0A0</accession>
<name>A0A9W4X0A0_9GLOM</name>
<proteinExistence type="predicted"/>
<dbReference type="AlphaFoldDB" id="A0A9W4X0A0"/>
<evidence type="ECO:0000313" key="2">
    <source>
        <dbReference type="Proteomes" id="UP001153678"/>
    </source>
</evidence>
<organism evidence="1 2">
    <name type="scientific">Funneliformis geosporum</name>
    <dbReference type="NCBI Taxonomy" id="1117311"/>
    <lineage>
        <taxon>Eukaryota</taxon>
        <taxon>Fungi</taxon>
        <taxon>Fungi incertae sedis</taxon>
        <taxon>Mucoromycota</taxon>
        <taxon>Glomeromycotina</taxon>
        <taxon>Glomeromycetes</taxon>
        <taxon>Glomerales</taxon>
        <taxon>Glomeraceae</taxon>
        <taxon>Funneliformis</taxon>
    </lineage>
</organism>
<protein>
    <submittedName>
        <fullName evidence="1">8120_t:CDS:1</fullName>
    </submittedName>
</protein>
<gene>
    <name evidence="1" type="ORF">FWILDA_LOCUS18649</name>
</gene>
<feature type="non-terminal residue" evidence="1">
    <location>
        <position position="1"/>
    </location>
</feature>
<feature type="non-terminal residue" evidence="1">
    <location>
        <position position="46"/>
    </location>
</feature>
<evidence type="ECO:0000313" key="1">
    <source>
        <dbReference type="EMBL" id="CAI2198592.1"/>
    </source>
</evidence>
<dbReference type="Proteomes" id="UP001153678">
    <property type="component" value="Unassembled WGS sequence"/>
</dbReference>
<dbReference type="OrthoDB" id="2414142at2759"/>
<sequence>DLAQLPSITGLPVYKSSEWKLFYSLCIRQFQRINQDIRYYNILQEI</sequence>
<dbReference type="EMBL" id="CAMKVN010019034">
    <property type="protein sequence ID" value="CAI2198592.1"/>
    <property type="molecule type" value="Genomic_DNA"/>
</dbReference>
<keyword evidence="2" id="KW-1185">Reference proteome</keyword>
<comment type="caution">
    <text evidence="1">The sequence shown here is derived from an EMBL/GenBank/DDBJ whole genome shotgun (WGS) entry which is preliminary data.</text>
</comment>
<reference evidence="1" key="1">
    <citation type="submission" date="2022-08" db="EMBL/GenBank/DDBJ databases">
        <authorList>
            <person name="Kallberg Y."/>
            <person name="Tangrot J."/>
            <person name="Rosling A."/>
        </authorList>
    </citation>
    <scope>NUCLEOTIDE SEQUENCE</scope>
    <source>
        <strain evidence="1">Wild A</strain>
    </source>
</reference>